<dbReference type="InterPro" id="IPR018050">
    <property type="entry name" value="Pmannose_isomerase-type1_CS"/>
</dbReference>
<dbReference type="Pfam" id="PF20511">
    <property type="entry name" value="PMI_typeI_cat"/>
    <property type="match status" value="1"/>
</dbReference>
<evidence type="ECO:0000256" key="8">
    <source>
        <dbReference type="PIRSR" id="PIRSR001480-1"/>
    </source>
</evidence>
<dbReference type="InterPro" id="IPR016305">
    <property type="entry name" value="Mannose-6-P_Isomerase"/>
</dbReference>
<evidence type="ECO:0000256" key="9">
    <source>
        <dbReference type="PIRSR" id="PIRSR001480-2"/>
    </source>
</evidence>
<dbReference type="GO" id="GO:0005829">
    <property type="term" value="C:cytosol"/>
    <property type="evidence" value="ECO:0007669"/>
    <property type="project" value="TreeGrafter"/>
</dbReference>
<gene>
    <name evidence="11" type="ORF">Tco025E_04244</name>
</gene>
<evidence type="ECO:0000256" key="7">
    <source>
        <dbReference type="ARBA" id="ARBA00023235"/>
    </source>
</evidence>
<dbReference type="PROSITE" id="PS00965">
    <property type="entry name" value="PMI_I_1"/>
    <property type="match status" value="1"/>
</dbReference>
<dbReference type="OrthoDB" id="6605218at2759"/>
<dbReference type="EC" id="5.3.1.8" evidence="4"/>
<comment type="cofactor">
    <cofactor evidence="9">
        <name>Zn(2+)</name>
        <dbReference type="ChEBI" id="CHEBI:29105"/>
    </cofactor>
    <text evidence="9">Binds 1 zinc ion per subunit.</text>
</comment>
<dbReference type="InterPro" id="IPR014710">
    <property type="entry name" value="RmlC-like_jellyroll"/>
</dbReference>
<evidence type="ECO:0000313" key="12">
    <source>
        <dbReference type="Proteomes" id="UP000284403"/>
    </source>
</evidence>
<evidence type="ECO:0000256" key="3">
    <source>
        <dbReference type="ARBA" id="ARBA00010772"/>
    </source>
</evidence>
<evidence type="ECO:0000256" key="5">
    <source>
        <dbReference type="ARBA" id="ARBA00022723"/>
    </source>
</evidence>
<dbReference type="PIRSF" id="PIRSF001480">
    <property type="entry name" value="Mannose-6-phosphate_isomerase"/>
    <property type="match status" value="1"/>
</dbReference>
<feature type="binding site" evidence="9">
    <location>
        <position position="105"/>
    </location>
    <ligand>
        <name>Zn(2+)</name>
        <dbReference type="ChEBI" id="CHEBI:29105"/>
    </ligand>
</feature>
<protein>
    <recommendedName>
        <fullName evidence="4">mannose-6-phosphate isomerase</fullName>
        <ecNumber evidence="4">5.3.1.8</ecNumber>
    </recommendedName>
</protein>
<dbReference type="PANTHER" id="PTHR10309:SF0">
    <property type="entry name" value="MANNOSE-6-PHOSPHATE ISOMERASE"/>
    <property type="match status" value="1"/>
</dbReference>
<dbReference type="Gene3D" id="1.10.441.10">
    <property type="entry name" value="Phosphomannose Isomerase, domain 2"/>
    <property type="match status" value="1"/>
</dbReference>
<comment type="caution">
    <text evidence="11">The sequence shown here is derived from an EMBL/GenBank/DDBJ whole genome shotgun (WGS) entry which is preliminary data.</text>
</comment>
<comment type="catalytic activity">
    <reaction evidence="1">
        <text>D-mannose 6-phosphate = D-fructose 6-phosphate</text>
        <dbReference type="Rhea" id="RHEA:12356"/>
        <dbReference type="ChEBI" id="CHEBI:58735"/>
        <dbReference type="ChEBI" id="CHEBI:61527"/>
        <dbReference type="EC" id="5.3.1.8"/>
    </reaction>
</comment>
<dbReference type="RefSeq" id="XP_029228705.1">
    <property type="nucleotide sequence ID" value="XM_029371156.1"/>
</dbReference>
<feature type="active site" evidence="8">
    <location>
        <position position="277"/>
    </location>
</feature>
<dbReference type="UniPathway" id="UPA00126">
    <property type="reaction ID" value="UER00423"/>
</dbReference>
<dbReference type="PROSITE" id="PS00966">
    <property type="entry name" value="PMI_I_2"/>
    <property type="match status" value="1"/>
</dbReference>
<organism evidence="11 12">
    <name type="scientific">Trypanosoma conorhini</name>
    <dbReference type="NCBI Taxonomy" id="83891"/>
    <lineage>
        <taxon>Eukaryota</taxon>
        <taxon>Discoba</taxon>
        <taxon>Euglenozoa</taxon>
        <taxon>Kinetoplastea</taxon>
        <taxon>Metakinetoplastina</taxon>
        <taxon>Trypanosomatida</taxon>
        <taxon>Trypanosomatidae</taxon>
        <taxon>Trypanosoma</taxon>
    </lineage>
</organism>
<dbReference type="EMBL" id="MKKU01000215">
    <property type="protein sequence ID" value="RNF19080.1"/>
    <property type="molecule type" value="Genomic_DNA"/>
</dbReference>
<evidence type="ECO:0000256" key="1">
    <source>
        <dbReference type="ARBA" id="ARBA00000757"/>
    </source>
</evidence>
<keyword evidence="12" id="KW-1185">Reference proteome</keyword>
<dbReference type="CDD" id="cd07011">
    <property type="entry name" value="cupin_PMI_type_I_N"/>
    <property type="match status" value="1"/>
</dbReference>
<evidence type="ECO:0000313" key="11">
    <source>
        <dbReference type="EMBL" id="RNF19080.1"/>
    </source>
</evidence>
<reference evidence="11 12" key="1">
    <citation type="journal article" date="2018" name="BMC Genomics">
        <title>Genomic comparison of Trypanosoma conorhini and Trypanosoma rangeli to Trypanosoma cruzi strains of high and low virulence.</title>
        <authorList>
            <person name="Bradwell K.R."/>
            <person name="Koparde V.N."/>
            <person name="Matveyev A.V."/>
            <person name="Serrano M.G."/>
            <person name="Alves J.M."/>
            <person name="Parikh H."/>
            <person name="Huang B."/>
            <person name="Lee V."/>
            <person name="Espinosa-Alvarez O."/>
            <person name="Ortiz P.A."/>
            <person name="Costa-Martins A.G."/>
            <person name="Teixeira M.M."/>
            <person name="Buck G.A."/>
        </authorList>
    </citation>
    <scope>NUCLEOTIDE SEQUENCE [LARGE SCALE GENOMIC DNA]</scope>
    <source>
        <strain evidence="11 12">025E</strain>
    </source>
</reference>
<dbReference type="GO" id="GO:0008270">
    <property type="term" value="F:zinc ion binding"/>
    <property type="evidence" value="ECO:0007669"/>
    <property type="project" value="InterPro"/>
</dbReference>
<comment type="pathway">
    <text evidence="2">Nucleotide-sugar biosynthesis; GDP-alpha-D-mannose biosynthesis; alpha-D-mannose 1-phosphate from D-fructose 6-phosphate: step 1/2.</text>
</comment>
<dbReference type="GeneID" id="40317855"/>
<accession>A0A3R7L3Q5</accession>
<dbReference type="GO" id="GO:0009298">
    <property type="term" value="P:GDP-mannose biosynthetic process"/>
    <property type="evidence" value="ECO:0007669"/>
    <property type="project" value="UniProtKB-UniPathway"/>
</dbReference>
<feature type="binding site" evidence="9">
    <location>
        <position position="130"/>
    </location>
    <ligand>
        <name>Zn(2+)</name>
        <dbReference type="ChEBI" id="CHEBI:29105"/>
    </ligand>
</feature>
<evidence type="ECO:0000256" key="2">
    <source>
        <dbReference type="ARBA" id="ARBA00004666"/>
    </source>
</evidence>
<dbReference type="AlphaFoldDB" id="A0A3R7L3Q5"/>
<name>A0A3R7L3Q5_9TRYP</name>
<dbReference type="PRINTS" id="PR00714">
    <property type="entry name" value="MAN6PISMRASE"/>
</dbReference>
<proteinExistence type="inferred from homology"/>
<keyword evidence="6 9" id="KW-0862">Zinc</keyword>
<evidence type="ECO:0000256" key="6">
    <source>
        <dbReference type="ARBA" id="ARBA00022833"/>
    </source>
</evidence>
<dbReference type="InterPro" id="IPR011051">
    <property type="entry name" value="RmlC_Cupin_sf"/>
</dbReference>
<dbReference type="NCBIfam" id="TIGR00218">
    <property type="entry name" value="manA"/>
    <property type="match status" value="1"/>
</dbReference>
<dbReference type="GO" id="GO:0004476">
    <property type="term" value="F:mannose-6-phosphate isomerase activity"/>
    <property type="evidence" value="ECO:0007669"/>
    <property type="project" value="UniProtKB-EC"/>
</dbReference>
<dbReference type="Gene3D" id="2.60.120.10">
    <property type="entry name" value="Jelly Rolls"/>
    <property type="match status" value="2"/>
</dbReference>
<dbReference type="GO" id="GO:0005975">
    <property type="term" value="P:carbohydrate metabolic process"/>
    <property type="evidence" value="ECO:0007669"/>
    <property type="project" value="InterPro"/>
</dbReference>
<feature type="binding site" evidence="9">
    <location>
        <position position="258"/>
    </location>
    <ligand>
        <name>Zn(2+)</name>
        <dbReference type="ChEBI" id="CHEBI:29105"/>
    </ligand>
</feature>
<sequence>MAECVKLDCGVQHYAWGKTAAESFVARMKHEAEGDRRYAELWVGTHVNCPSHLRSGQPLEEYLRQPSVAARFFSPAQQRNAEFRNKVPFLLKVLSVQTALSVQAHPNKRLAAKLHRENPSKYKDPNHKPELVVALTRFEALCCFRPLHEILRLVESAKPLKAQLGSVATASAKQGEKSVIKAMMRAVYGLNPELQKKALREHAAALRVKGEAASTEDRLFLLLMSQYPDDIGCWMVYFLNYVQMEPGQALFLADSEPHAYICGDGVEIMANSDNVVRAGLTPKWKDVPTLLEMLRYSTNGLERARYERHRAAGGESWEVQRYCPPAQFPDFSLFRLQHVAHTTSKTYVRLPSIGLGFCVGGEGRVNGTPVTQGDCFAVPYGALACEASGSCTLFVASTNDLSLRPAHM</sequence>
<feature type="binding site" evidence="9">
    <location>
        <position position="103"/>
    </location>
    <ligand>
        <name>Zn(2+)</name>
        <dbReference type="ChEBI" id="CHEBI:29105"/>
    </ligand>
</feature>
<dbReference type="InterPro" id="IPR001250">
    <property type="entry name" value="Man6P_Isoase-1"/>
</dbReference>
<evidence type="ECO:0000259" key="10">
    <source>
        <dbReference type="Pfam" id="PF20511"/>
    </source>
</evidence>
<comment type="similarity">
    <text evidence="3">Belongs to the mannose-6-phosphate isomerase type 1 family.</text>
</comment>
<keyword evidence="5 9" id="KW-0479">Metal-binding</keyword>
<dbReference type="SUPFAM" id="SSF51182">
    <property type="entry name" value="RmlC-like cupins"/>
    <property type="match status" value="1"/>
</dbReference>
<dbReference type="Proteomes" id="UP000284403">
    <property type="component" value="Unassembled WGS sequence"/>
</dbReference>
<dbReference type="InterPro" id="IPR046457">
    <property type="entry name" value="PMI_typeI_cat"/>
</dbReference>
<evidence type="ECO:0000256" key="4">
    <source>
        <dbReference type="ARBA" id="ARBA00011956"/>
    </source>
</evidence>
<dbReference type="PANTHER" id="PTHR10309">
    <property type="entry name" value="MANNOSE-6-PHOSPHATE ISOMERASE"/>
    <property type="match status" value="1"/>
</dbReference>
<keyword evidence="7 11" id="KW-0413">Isomerase</keyword>
<feature type="domain" description="Phosphomannose isomerase type I catalytic" evidence="10">
    <location>
        <begin position="5"/>
        <end position="147"/>
    </location>
</feature>